<keyword evidence="4" id="KW-0812">Transmembrane</keyword>
<evidence type="ECO:0000256" key="7">
    <source>
        <dbReference type="PROSITE-ProRule" id="PRU00473"/>
    </source>
</evidence>
<comment type="subcellular location">
    <subcellularLocation>
        <location evidence="1">Cell membrane</location>
        <topology evidence="1">Single-pass membrane protein</topology>
    </subcellularLocation>
</comment>
<evidence type="ECO:0000256" key="8">
    <source>
        <dbReference type="SAM" id="MobiDB-lite"/>
    </source>
</evidence>
<dbReference type="PROSITE" id="PS51123">
    <property type="entry name" value="OMPA_2"/>
    <property type="match status" value="1"/>
</dbReference>
<organism evidence="10 11">
    <name type="scientific">OM182 bacterium</name>
    <dbReference type="NCBI Taxonomy" id="2510334"/>
    <lineage>
        <taxon>Bacteria</taxon>
        <taxon>Pseudomonadati</taxon>
        <taxon>Pseudomonadota</taxon>
        <taxon>Gammaproteobacteria</taxon>
        <taxon>OMG group</taxon>
        <taxon>OM182 clade</taxon>
    </lineage>
</organism>
<keyword evidence="10" id="KW-0282">Flagellum</keyword>
<evidence type="ECO:0000313" key="10">
    <source>
        <dbReference type="EMBL" id="RZO75595.1"/>
    </source>
</evidence>
<dbReference type="AlphaFoldDB" id="A0A520RZH8"/>
<dbReference type="PANTHER" id="PTHR30329:SF21">
    <property type="entry name" value="LIPOPROTEIN YIAD-RELATED"/>
    <property type="match status" value="1"/>
</dbReference>
<evidence type="ECO:0000256" key="5">
    <source>
        <dbReference type="ARBA" id="ARBA00022989"/>
    </source>
</evidence>
<evidence type="ECO:0000313" key="11">
    <source>
        <dbReference type="Proteomes" id="UP000316199"/>
    </source>
</evidence>
<proteinExistence type="inferred from homology"/>
<name>A0A520RZH8_9GAMM</name>
<dbReference type="PANTHER" id="PTHR30329">
    <property type="entry name" value="STATOR ELEMENT OF FLAGELLAR MOTOR COMPLEX"/>
    <property type="match status" value="1"/>
</dbReference>
<dbReference type="EMBL" id="SHAG01000030">
    <property type="protein sequence ID" value="RZO75595.1"/>
    <property type="molecule type" value="Genomic_DNA"/>
</dbReference>
<dbReference type="CDD" id="cd07185">
    <property type="entry name" value="OmpA_C-like"/>
    <property type="match status" value="1"/>
</dbReference>
<evidence type="ECO:0000256" key="4">
    <source>
        <dbReference type="ARBA" id="ARBA00022692"/>
    </source>
</evidence>
<accession>A0A520RZH8</accession>
<dbReference type="Pfam" id="PF00691">
    <property type="entry name" value="OmpA"/>
    <property type="match status" value="1"/>
</dbReference>
<evidence type="ECO:0000256" key="3">
    <source>
        <dbReference type="ARBA" id="ARBA00022475"/>
    </source>
</evidence>
<reference evidence="10 11" key="1">
    <citation type="submission" date="2019-02" db="EMBL/GenBank/DDBJ databases">
        <title>Prokaryotic population dynamics and viral predation in marine succession experiment using metagenomics: the confinement effect.</title>
        <authorList>
            <person name="Haro-Moreno J.M."/>
            <person name="Rodriguez-Valera F."/>
            <person name="Lopez-Perez M."/>
        </authorList>
    </citation>
    <scope>NUCLEOTIDE SEQUENCE [LARGE SCALE GENOMIC DNA]</scope>
    <source>
        <strain evidence="10">MED-G157</strain>
    </source>
</reference>
<sequence length="388" mass="42300">MSETEEGVIEEETEAEESAEGINEPPPPKKKKAEEPDCSCPGGAPGWMATFADMATLLMAFFVLILSFASVNVPKFEQVSGSLKVAFGVKRVIPAIEIPMGETLLRSEFTPTNAENTLIPDKSQKTEDTIKKRIKDLTEEKDAPFTKEEELAQVMEALEEELAAGLVEVATEGEDIIVEILNSSDNQPIADTEPGMSNIIPQEVLEVAKKVSDLKQDISSSIAIRDVSKDENRLAEQNSTQEDNKFEKVRSFLSEQIDQGLVEVERDGDKIVLRLGQQDSFDSGRAQIKSNFENTLQQVGAAMDYVGGIVKIEGHTDNIPVGFGSRYKSNWDLSSARSAAIADYILATTNLDAGNVSVAGFADSKPIESNSTPEGRARNRRIEVIVDG</sequence>
<evidence type="ECO:0000256" key="1">
    <source>
        <dbReference type="ARBA" id="ARBA00004162"/>
    </source>
</evidence>
<gene>
    <name evidence="10" type="ORF">EVA68_06660</name>
</gene>
<keyword evidence="3" id="KW-1003">Cell membrane</keyword>
<keyword evidence="10" id="KW-0966">Cell projection</keyword>
<keyword evidence="10" id="KW-0969">Cilium</keyword>
<dbReference type="Proteomes" id="UP000316199">
    <property type="component" value="Unassembled WGS sequence"/>
</dbReference>
<evidence type="ECO:0000256" key="6">
    <source>
        <dbReference type="ARBA" id="ARBA00023136"/>
    </source>
</evidence>
<dbReference type="InterPro" id="IPR006665">
    <property type="entry name" value="OmpA-like"/>
</dbReference>
<dbReference type="InterPro" id="IPR036737">
    <property type="entry name" value="OmpA-like_sf"/>
</dbReference>
<evidence type="ECO:0000259" key="9">
    <source>
        <dbReference type="PROSITE" id="PS51123"/>
    </source>
</evidence>
<comment type="caution">
    <text evidence="10">The sequence shown here is derived from an EMBL/GenBank/DDBJ whole genome shotgun (WGS) entry which is preliminary data.</text>
</comment>
<keyword evidence="6 7" id="KW-0472">Membrane</keyword>
<keyword evidence="5" id="KW-1133">Transmembrane helix</keyword>
<dbReference type="Gene3D" id="3.30.1330.60">
    <property type="entry name" value="OmpA-like domain"/>
    <property type="match status" value="1"/>
</dbReference>
<feature type="compositionally biased region" description="Acidic residues" evidence="8">
    <location>
        <begin position="1"/>
        <end position="19"/>
    </location>
</feature>
<evidence type="ECO:0000256" key="2">
    <source>
        <dbReference type="ARBA" id="ARBA00008914"/>
    </source>
</evidence>
<comment type="similarity">
    <text evidence="2">Belongs to the MotB family.</text>
</comment>
<dbReference type="InterPro" id="IPR050330">
    <property type="entry name" value="Bact_OuterMem_StrucFunc"/>
</dbReference>
<dbReference type="Pfam" id="PF13677">
    <property type="entry name" value="MotB_plug"/>
    <property type="match status" value="1"/>
</dbReference>
<feature type="domain" description="OmpA-like" evidence="9">
    <location>
        <begin position="268"/>
        <end position="388"/>
    </location>
</feature>
<feature type="region of interest" description="Disordered" evidence="8">
    <location>
        <begin position="1"/>
        <end position="38"/>
    </location>
</feature>
<dbReference type="SUPFAM" id="SSF103088">
    <property type="entry name" value="OmpA-like"/>
    <property type="match status" value="1"/>
</dbReference>
<protein>
    <submittedName>
        <fullName evidence="10">Flagellar motor protein</fullName>
    </submittedName>
</protein>
<dbReference type="InterPro" id="IPR025713">
    <property type="entry name" value="MotB-like_N_dom"/>
</dbReference>
<dbReference type="GO" id="GO:0005886">
    <property type="term" value="C:plasma membrane"/>
    <property type="evidence" value="ECO:0007669"/>
    <property type="project" value="UniProtKB-SubCell"/>
</dbReference>